<dbReference type="InterPro" id="IPR017871">
    <property type="entry name" value="ABC_transporter-like_CS"/>
</dbReference>
<dbReference type="SUPFAM" id="SSF52540">
    <property type="entry name" value="P-loop containing nucleoside triphosphate hydrolases"/>
    <property type="match status" value="1"/>
</dbReference>
<dbReference type="PROSITE" id="PS50893">
    <property type="entry name" value="ABC_TRANSPORTER_2"/>
    <property type="match status" value="1"/>
</dbReference>
<dbReference type="Gene3D" id="3.40.50.300">
    <property type="entry name" value="P-loop containing nucleotide triphosphate hydrolases"/>
    <property type="match status" value="1"/>
</dbReference>
<evidence type="ECO:0000259" key="5">
    <source>
        <dbReference type="PROSITE" id="PS50893"/>
    </source>
</evidence>
<dbReference type="Pfam" id="PF00005">
    <property type="entry name" value="ABC_tran"/>
    <property type="match status" value="1"/>
</dbReference>
<dbReference type="GO" id="GO:0016887">
    <property type="term" value="F:ATP hydrolysis activity"/>
    <property type="evidence" value="ECO:0007669"/>
    <property type="project" value="InterPro"/>
</dbReference>
<dbReference type="Proteomes" id="UP000216411">
    <property type="component" value="Unassembled WGS sequence"/>
</dbReference>
<dbReference type="InterPro" id="IPR003439">
    <property type="entry name" value="ABC_transporter-like_ATP-bd"/>
</dbReference>
<reference evidence="7" key="3">
    <citation type="submission" date="2018-07" db="EMBL/GenBank/DDBJ databases">
        <authorList>
            <person name="Quirk P.G."/>
            <person name="Krulwich T.A."/>
        </authorList>
    </citation>
    <scope>NUCLEOTIDE SEQUENCE</scope>
    <source>
        <strain evidence="7">CCRI-19302</strain>
    </source>
</reference>
<dbReference type="AlphaFoldDB" id="A0A255IHY1"/>
<keyword evidence="2" id="KW-0813">Transport</keyword>
<evidence type="ECO:0000256" key="4">
    <source>
        <dbReference type="ARBA" id="ARBA00022840"/>
    </source>
</evidence>
<dbReference type="RefSeq" id="WP_094377029.1">
    <property type="nucleotide sequence ID" value="NZ_NOKA02000083.1"/>
</dbReference>
<gene>
    <name evidence="6" type="ORF">C8E03_103132</name>
    <name evidence="7" type="ORF">CG710_019515</name>
</gene>
<reference evidence="6 9" key="2">
    <citation type="submission" date="2018-05" db="EMBL/GenBank/DDBJ databases">
        <title>Genomic Encyclopedia of Type Strains, Phase IV (KMG-IV): sequencing the most valuable type-strain genomes for metagenomic binning, comparative biology and taxonomic classification.</title>
        <authorList>
            <person name="Goeker M."/>
        </authorList>
    </citation>
    <scope>NUCLEOTIDE SEQUENCE [LARGE SCALE GENOMIC DNA]</scope>
    <source>
        <strain evidence="6 9">DSM 28816</strain>
    </source>
</reference>
<keyword evidence="4 6" id="KW-0067">ATP-binding</keyword>
<name>A0A255IHY1_9FIRM</name>
<evidence type="ECO:0000256" key="2">
    <source>
        <dbReference type="ARBA" id="ARBA00022448"/>
    </source>
</evidence>
<keyword evidence="8" id="KW-1185">Reference proteome</keyword>
<evidence type="ECO:0000256" key="1">
    <source>
        <dbReference type="ARBA" id="ARBA00005417"/>
    </source>
</evidence>
<organism evidence="6 9">
    <name type="scientific">Lachnotalea glycerini</name>
    <dbReference type="NCBI Taxonomy" id="1763509"/>
    <lineage>
        <taxon>Bacteria</taxon>
        <taxon>Bacillati</taxon>
        <taxon>Bacillota</taxon>
        <taxon>Clostridia</taxon>
        <taxon>Lachnospirales</taxon>
        <taxon>Lachnospiraceae</taxon>
        <taxon>Lachnotalea</taxon>
    </lineage>
</organism>
<sequence length="309" mass="35241">MQDTDYVIEMRKLTKKYKERFAVKELDIKVPRGKIYGLLGRNGAGKTTIMRMMLNLAVPTEGEILLFGESIHKNKYKMYHKVGSLIEAPGFYGNLTGEQNLKILAKLRGTHKKESMKDALEIVGLEKESNKIFADYSLGMKQRLGIAAAIMHEPKLLILDEPINGLDPVGIVLIRNYLERLCHETGTTIFISSHIISEIEQIADVIGILHDGEMVEEATMETLHKRNRQYVEFVVSDSYKACLILEEIFHIKDYCVNGQNSIQLFQSFEIRADINQVFVENEIKVFSIHLSEQKLEDYFKDLIGGEKIG</sequence>
<dbReference type="EMBL" id="QICS01000003">
    <property type="protein sequence ID" value="PXV91575.1"/>
    <property type="molecule type" value="Genomic_DNA"/>
</dbReference>
<dbReference type="OrthoDB" id="9809205at2"/>
<comment type="caution">
    <text evidence="6">The sequence shown here is derived from an EMBL/GenBank/DDBJ whole genome shotgun (WGS) entry which is preliminary data.</text>
</comment>
<dbReference type="PANTHER" id="PTHR43335:SF8">
    <property type="entry name" value="ABC TRANSPORTER, ATP-BINDING PROTEIN"/>
    <property type="match status" value="1"/>
</dbReference>
<dbReference type="PROSITE" id="PS00211">
    <property type="entry name" value="ABC_TRANSPORTER_1"/>
    <property type="match status" value="1"/>
</dbReference>
<dbReference type="Proteomes" id="UP000247523">
    <property type="component" value="Unassembled WGS sequence"/>
</dbReference>
<evidence type="ECO:0000313" key="9">
    <source>
        <dbReference type="Proteomes" id="UP000247523"/>
    </source>
</evidence>
<dbReference type="SMART" id="SM00382">
    <property type="entry name" value="AAA"/>
    <property type="match status" value="1"/>
</dbReference>
<dbReference type="InterPro" id="IPR027417">
    <property type="entry name" value="P-loop_NTPase"/>
</dbReference>
<dbReference type="PANTHER" id="PTHR43335">
    <property type="entry name" value="ABC TRANSPORTER, ATP-BINDING PROTEIN"/>
    <property type="match status" value="1"/>
</dbReference>
<accession>A0A255IHY1</accession>
<evidence type="ECO:0000313" key="6">
    <source>
        <dbReference type="EMBL" id="PXV91575.1"/>
    </source>
</evidence>
<dbReference type="EMBL" id="NOKA02000083">
    <property type="protein sequence ID" value="RDY28607.1"/>
    <property type="molecule type" value="Genomic_DNA"/>
</dbReference>
<protein>
    <submittedName>
        <fullName evidence="7">ABC transporter ATP-binding protein</fullName>
    </submittedName>
    <submittedName>
        <fullName evidence="6">Bacitracin transport system ATP-binding protein</fullName>
    </submittedName>
</protein>
<dbReference type="GO" id="GO:0005524">
    <property type="term" value="F:ATP binding"/>
    <property type="evidence" value="ECO:0007669"/>
    <property type="project" value="UniProtKB-KW"/>
</dbReference>
<evidence type="ECO:0000313" key="7">
    <source>
        <dbReference type="EMBL" id="RDY28607.1"/>
    </source>
</evidence>
<keyword evidence="3" id="KW-0547">Nucleotide-binding</keyword>
<evidence type="ECO:0000256" key="3">
    <source>
        <dbReference type="ARBA" id="ARBA00022741"/>
    </source>
</evidence>
<evidence type="ECO:0000313" key="8">
    <source>
        <dbReference type="Proteomes" id="UP000216411"/>
    </source>
</evidence>
<proteinExistence type="inferred from homology"/>
<reference evidence="7 8" key="1">
    <citation type="journal article" date="2017" name="Genome Announc.">
        <title>Draft Genome Sequence of a Sporulating and Motile Strain of Lachnotalea glycerini Isolated from Water in Quebec City, Canada.</title>
        <authorList>
            <person name="Maheux A.F."/>
            <person name="Boudreau D.K."/>
            <person name="Berube E."/>
            <person name="Boissinot M."/>
            <person name="Raymond F."/>
            <person name="Brodeur S."/>
            <person name="Corbeil J."/>
            <person name="Isabel S."/>
            <person name="Omar R.F."/>
            <person name="Bergeron M.G."/>
        </authorList>
    </citation>
    <scope>NUCLEOTIDE SEQUENCE [LARGE SCALE GENOMIC DNA]</scope>
    <source>
        <strain evidence="7 8">CCRI-19302</strain>
    </source>
</reference>
<feature type="domain" description="ABC transporter" evidence="5">
    <location>
        <begin position="8"/>
        <end position="236"/>
    </location>
</feature>
<comment type="similarity">
    <text evidence="1">Belongs to the ABC transporter superfamily.</text>
</comment>
<dbReference type="InterPro" id="IPR003593">
    <property type="entry name" value="AAA+_ATPase"/>
</dbReference>